<dbReference type="Proteomes" id="UP000694867">
    <property type="component" value="Unplaced"/>
</dbReference>
<dbReference type="InterPro" id="IPR011701">
    <property type="entry name" value="MFS"/>
</dbReference>
<dbReference type="PANTHER" id="PTHR23506:SF4">
    <property type="entry name" value="PORTABELLA"/>
    <property type="match status" value="1"/>
</dbReference>
<sequence>MGAVALGVLVGYPFGGIVYDLWGKDAVFIAILVMIMPVVVVVMISAYNDHEDYEKLEESDHGASVRGITEMLTEPVVIIATGATLLSSASIAILEPTLPIWLIDTFNPPRWQIGTVFLPDSIGYFVGTHFFTHVTRHLSR</sequence>
<keyword evidence="5 6" id="KW-0472">Membrane</keyword>
<proteinExistence type="predicted"/>
<organism evidence="7 8">
    <name type="scientific">Galendromus occidentalis</name>
    <name type="common">western predatory mite</name>
    <dbReference type="NCBI Taxonomy" id="34638"/>
    <lineage>
        <taxon>Eukaryota</taxon>
        <taxon>Metazoa</taxon>
        <taxon>Ecdysozoa</taxon>
        <taxon>Arthropoda</taxon>
        <taxon>Chelicerata</taxon>
        <taxon>Arachnida</taxon>
        <taxon>Acari</taxon>
        <taxon>Parasitiformes</taxon>
        <taxon>Mesostigmata</taxon>
        <taxon>Gamasina</taxon>
        <taxon>Phytoseioidea</taxon>
        <taxon>Phytoseiidae</taxon>
        <taxon>Typhlodrominae</taxon>
        <taxon>Galendromus</taxon>
    </lineage>
</organism>
<comment type="subcellular location">
    <subcellularLocation>
        <location evidence="1">Membrane</location>
        <topology evidence="1">Multi-pass membrane protein</topology>
    </subcellularLocation>
</comment>
<evidence type="ECO:0000256" key="4">
    <source>
        <dbReference type="ARBA" id="ARBA00022989"/>
    </source>
</evidence>
<accession>A0AAJ7WHB9</accession>
<dbReference type="RefSeq" id="XP_028966857.1">
    <property type="nucleotide sequence ID" value="XM_029111024.1"/>
</dbReference>
<feature type="transmembrane region" description="Helical" evidence="6">
    <location>
        <begin position="26"/>
        <end position="47"/>
    </location>
</feature>
<gene>
    <name evidence="8" type="primary">LOC114828132</name>
</gene>
<dbReference type="Gene3D" id="1.20.1250.20">
    <property type="entry name" value="MFS general substrate transporter like domains"/>
    <property type="match status" value="1"/>
</dbReference>
<keyword evidence="3 6" id="KW-0812">Transmembrane</keyword>
<keyword evidence="2" id="KW-0813">Transport</keyword>
<dbReference type="AlphaFoldDB" id="A0AAJ7WHB9"/>
<dbReference type="PANTHER" id="PTHR23506">
    <property type="entry name" value="GH10249P"/>
    <property type="match status" value="1"/>
</dbReference>
<evidence type="ECO:0000313" key="7">
    <source>
        <dbReference type="Proteomes" id="UP000694867"/>
    </source>
</evidence>
<dbReference type="GeneID" id="114828132"/>
<name>A0AAJ7WHB9_9ACAR</name>
<evidence type="ECO:0000256" key="2">
    <source>
        <dbReference type="ARBA" id="ARBA00022448"/>
    </source>
</evidence>
<evidence type="ECO:0000256" key="5">
    <source>
        <dbReference type="ARBA" id="ARBA00023136"/>
    </source>
</evidence>
<dbReference type="SUPFAM" id="SSF103473">
    <property type="entry name" value="MFS general substrate transporter"/>
    <property type="match status" value="1"/>
</dbReference>
<evidence type="ECO:0000256" key="6">
    <source>
        <dbReference type="SAM" id="Phobius"/>
    </source>
</evidence>
<dbReference type="InterPro" id="IPR036259">
    <property type="entry name" value="MFS_trans_sf"/>
</dbReference>
<reference evidence="8" key="1">
    <citation type="submission" date="2025-08" db="UniProtKB">
        <authorList>
            <consortium name="RefSeq"/>
        </authorList>
    </citation>
    <scope>IDENTIFICATION</scope>
</reference>
<evidence type="ECO:0000256" key="1">
    <source>
        <dbReference type="ARBA" id="ARBA00004141"/>
    </source>
</evidence>
<dbReference type="InterPro" id="IPR050930">
    <property type="entry name" value="MFS_Vesicular_Transporter"/>
</dbReference>
<dbReference type="Pfam" id="PF07690">
    <property type="entry name" value="MFS_1"/>
    <property type="match status" value="1"/>
</dbReference>
<keyword evidence="7" id="KW-1185">Reference proteome</keyword>
<dbReference type="GO" id="GO:0030672">
    <property type="term" value="C:synaptic vesicle membrane"/>
    <property type="evidence" value="ECO:0007669"/>
    <property type="project" value="TreeGrafter"/>
</dbReference>
<dbReference type="KEGG" id="goe:114828132"/>
<dbReference type="GO" id="GO:0005335">
    <property type="term" value="F:serotonin:sodium:chloride symporter activity"/>
    <property type="evidence" value="ECO:0007669"/>
    <property type="project" value="TreeGrafter"/>
</dbReference>
<dbReference type="GO" id="GO:0015842">
    <property type="term" value="P:aminergic neurotransmitter loading into synaptic vesicle"/>
    <property type="evidence" value="ECO:0007669"/>
    <property type="project" value="TreeGrafter"/>
</dbReference>
<evidence type="ECO:0000256" key="3">
    <source>
        <dbReference type="ARBA" id="ARBA00022692"/>
    </source>
</evidence>
<dbReference type="GO" id="GO:0043195">
    <property type="term" value="C:terminal bouton"/>
    <property type="evidence" value="ECO:0007669"/>
    <property type="project" value="TreeGrafter"/>
</dbReference>
<protein>
    <submittedName>
        <fullName evidence="8">Chromaffin granule amine transporter-like</fullName>
    </submittedName>
</protein>
<keyword evidence="4 6" id="KW-1133">Transmembrane helix</keyword>
<evidence type="ECO:0000313" key="8">
    <source>
        <dbReference type="RefSeq" id="XP_028966857.1"/>
    </source>
</evidence>